<organism evidence="4 5">
    <name type="scientific">Pristionchus entomophagus</name>
    <dbReference type="NCBI Taxonomy" id="358040"/>
    <lineage>
        <taxon>Eukaryota</taxon>
        <taxon>Metazoa</taxon>
        <taxon>Ecdysozoa</taxon>
        <taxon>Nematoda</taxon>
        <taxon>Chromadorea</taxon>
        <taxon>Rhabditida</taxon>
        <taxon>Rhabditina</taxon>
        <taxon>Diplogasteromorpha</taxon>
        <taxon>Diplogasteroidea</taxon>
        <taxon>Neodiplogasteridae</taxon>
        <taxon>Pristionchus</taxon>
    </lineage>
</organism>
<gene>
    <name evidence="4" type="ORF">PENTCL1PPCAC_23396</name>
</gene>
<feature type="compositionally biased region" description="Low complexity" evidence="1">
    <location>
        <begin position="685"/>
        <end position="700"/>
    </location>
</feature>
<dbReference type="EMBL" id="BTSX01000005">
    <property type="protein sequence ID" value="GMT01222.1"/>
    <property type="molecule type" value="Genomic_DNA"/>
</dbReference>
<dbReference type="InterPro" id="IPR056536">
    <property type="entry name" value="TPR_NUP160_C"/>
</dbReference>
<sequence>LYEMDVLAASENTFNAAHLSKPKRIVDIPTNAPVQTRHDEVAFSSGTFTFPASSPWRDRFIVWRATGTLLILEERSVRHSVIDSCIAFNFSRAPIVPGTTITLLSNVLSIVVTTQSSVHRFMCRLAVDESDADSDSVESTLSQLLDVVVTKEVVRPDFHDVHHLVARSTPVRAAVAVRPTDTRIAVGLSDGQMVVVLMGNGVGGKTEELAVSEAGFMQRFVGKTMSGVMDVCTEKNQRRRSEMSEVDFTPFYTVNKDSTIRIVNGETYQTALSVPWSEFLTVDGDVLSASIRWTKCGEIDLIVVAIATVDSVQFLLLRDMERQQLVKVASSRRQTRSRVIDFGVHEVAGQEVARLWIVAGIAPAELGRDEGEDGRGEEMEKRDEDLFVRPTDTYELQYMDVHLPSSGSQQADLQLQHRLNTQWKRVKGVGETLAERFSLRQKLRLDATMNGTAVTTTSSKENVQMLRKEVFNVENNQFDVVLRAVKIASDNPSSFRVDHNDWRGILTAVDAYIRSAEFERKFGSADWQTTSVVAARDVRSEGEMRFYRALSSSCTEIARSMARPLGLFMSPLAGAHLVGVIQETRLTVVVDACGEFADRLSEDQRRALSKAIEEGGVEEKNPASSPKDKDRKRSRHTYERMDSDEGDDFLAQAVEMFVRRSKGVLSGENGEEDEGEGSEERMEDSSNSSSDDSPTTLSSDQMSDERCSPYGGSFTAGLISSLLRCRIVDEHRMASRLLKVMERGREGLEVYRNSMANIVSTLGILAAQLDIHIERESGGVDSLAGWLFNAQFLPLLRMEGGYEIDQSMSGDDDDERPPLHHFINRSVLSVLSAIHPLSITQSIPKLLVERDKHEILKRFYSFWGNQLPAPLKYVVAYYTAIALSGTGMPRKALDQFKEAANGMRMGDKMLTRALIPLGVNRSKREQEEAEIGIGVFYVEVIKVLNEHGHQQEVIDMSRESMTNLPEGSHLSSINATLFKRQVDGEQWSEALGTIESTLDSSLRRQMLHELLSRLLAAEQWQMIITSEFGASTNMVESIIINHARSVDVASANPHPFELVASFHVSRNNYYQGALVQYELAVGLRHVAMSPEILMRCKRAVTMTLTLLDLMPDHKRFIAFPHIVEFSSGSRKTMMIVKYEELRREWITLRGRCALLNAVNSSIPPDEPTTLIQALTKARMYASAIEVCRVLDEDPSEVIEHATTAAITVDVSGEEMMPAWVAANRKLAHKKEKNEHWSVVRALVKECRERWPKDERSLRAALRAFLAHDIPLPYWLHTKYIKCNVGGYCRMLVDYGGTEAIDTALAVLYDCYKREADRIVEAEIRTLLPHFVTEEVMEVAKRENSTETRMLLDKLDSMVRTHQQRATTFAKAAKFS</sequence>
<dbReference type="PANTHER" id="PTHR21286:SF0">
    <property type="entry name" value="NUCLEAR PORE COMPLEX PROTEIN NUP160"/>
    <property type="match status" value="1"/>
</dbReference>
<evidence type="ECO:0000259" key="3">
    <source>
        <dbReference type="Pfam" id="PF23354"/>
    </source>
</evidence>
<dbReference type="PANTHER" id="PTHR21286">
    <property type="entry name" value="NUCLEAR PORE COMPLEX PROTEIN NUP160"/>
    <property type="match status" value="1"/>
</dbReference>
<dbReference type="Pfam" id="PF23354">
    <property type="entry name" value="TPR_NUP160_120_M"/>
    <property type="match status" value="1"/>
</dbReference>
<dbReference type="GO" id="GO:0017056">
    <property type="term" value="F:structural constituent of nuclear pore"/>
    <property type="evidence" value="ECO:0007669"/>
    <property type="project" value="TreeGrafter"/>
</dbReference>
<reference evidence="4" key="1">
    <citation type="submission" date="2023-10" db="EMBL/GenBank/DDBJ databases">
        <title>Genome assembly of Pristionchus species.</title>
        <authorList>
            <person name="Yoshida K."/>
            <person name="Sommer R.J."/>
        </authorList>
    </citation>
    <scope>NUCLEOTIDE SEQUENCE</scope>
    <source>
        <strain evidence="4">RS0144</strain>
    </source>
</reference>
<feature type="non-terminal residue" evidence="4">
    <location>
        <position position="1"/>
    </location>
</feature>
<evidence type="ECO:0000313" key="5">
    <source>
        <dbReference type="Proteomes" id="UP001432027"/>
    </source>
</evidence>
<dbReference type="InterPro" id="IPR056535">
    <property type="entry name" value="TPR_NUP160_M"/>
</dbReference>
<evidence type="ECO:0000313" key="4">
    <source>
        <dbReference type="EMBL" id="GMT01222.1"/>
    </source>
</evidence>
<feature type="domain" description="NUP160 middle TPR" evidence="3">
    <location>
        <begin position="837"/>
        <end position="1109"/>
    </location>
</feature>
<accession>A0AAV5U386</accession>
<proteinExistence type="predicted"/>
<dbReference type="InterPro" id="IPR021717">
    <property type="entry name" value="Nucleoporin_Nup160"/>
</dbReference>
<name>A0AAV5U386_9BILA</name>
<feature type="region of interest" description="Disordered" evidence="1">
    <location>
        <begin position="661"/>
        <end position="708"/>
    </location>
</feature>
<feature type="compositionally biased region" description="Basic and acidic residues" evidence="1">
    <location>
        <begin position="611"/>
        <end position="643"/>
    </location>
</feature>
<dbReference type="Pfam" id="PF23347">
    <property type="entry name" value="TPR_Nup160_C"/>
    <property type="match status" value="1"/>
</dbReference>
<dbReference type="Proteomes" id="UP001432027">
    <property type="component" value="Unassembled WGS sequence"/>
</dbReference>
<feature type="region of interest" description="Disordered" evidence="1">
    <location>
        <begin position="611"/>
        <end position="645"/>
    </location>
</feature>
<keyword evidence="5" id="KW-1185">Reference proteome</keyword>
<evidence type="ECO:0000259" key="2">
    <source>
        <dbReference type="Pfam" id="PF23347"/>
    </source>
</evidence>
<feature type="domain" description="NUP160 C-terminal TPR" evidence="2">
    <location>
        <begin position="1169"/>
        <end position="1300"/>
    </location>
</feature>
<comment type="caution">
    <text evidence="4">The sequence shown here is derived from an EMBL/GenBank/DDBJ whole genome shotgun (WGS) entry which is preliminary data.</text>
</comment>
<evidence type="ECO:0000256" key="1">
    <source>
        <dbReference type="SAM" id="MobiDB-lite"/>
    </source>
</evidence>
<dbReference type="GO" id="GO:0005643">
    <property type="term" value="C:nuclear pore"/>
    <property type="evidence" value="ECO:0007669"/>
    <property type="project" value="TreeGrafter"/>
</dbReference>
<protein>
    <submittedName>
        <fullName evidence="4">Uncharacterized protein</fullName>
    </submittedName>
</protein>